<dbReference type="CDD" id="cd01286">
    <property type="entry name" value="deoxycytidylate_deaminase"/>
    <property type="match status" value="1"/>
</dbReference>
<protein>
    <recommendedName>
        <fullName evidence="8">dCMP deaminase</fullName>
        <ecNumber evidence="7">3.5.4.12</ecNumber>
    </recommendedName>
    <alternativeName>
        <fullName evidence="8">dCMP deaminase</fullName>
    </alternativeName>
</protein>
<feature type="non-terminal residue" evidence="11">
    <location>
        <position position="1"/>
    </location>
</feature>
<dbReference type="AlphaFoldDB" id="A0A8S4PH34"/>
<sequence length="220" mass="25336">YRMENQENTLGKKRPNSSKSDEEQPKSKVPCDALRVQDPNKKRLDYLEWPEYFMAIAFLSAQRSKDPASQVGACIVNEENKIVGIGYNGMPNGCSDDILPWRRTADDRLDTKYPYVCHAELNAILNKNSSDVKRCTIYVALFPCNECTKIIIQSGIKEVIYVSDKYHDKPEMIASRRLLDLAKVRYTQYKPKKRQIVIDFDEIDKVITTPSPQLEQHKDS</sequence>
<dbReference type="PANTHER" id="PTHR11086">
    <property type="entry name" value="DEOXYCYTIDYLATE DEAMINASE-RELATED"/>
    <property type="match status" value="1"/>
</dbReference>
<evidence type="ECO:0000256" key="5">
    <source>
        <dbReference type="ARBA" id="ARBA00022801"/>
    </source>
</evidence>
<dbReference type="FunFam" id="3.40.140.10:FF:000021">
    <property type="entry name" value="Deoxycytidylate deaminase"/>
    <property type="match status" value="1"/>
</dbReference>
<evidence type="ECO:0000256" key="4">
    <source>
        <dbReference type="ARBA" id="ARBA00022727"/>
    </source>
</evidence>
<accession>A0A8S4PH34</accession>
<evidence type="ECO:0000256" key="3">
    <source>
        <dbReference type="ARBA" id="ARBA00022723"/>
    </source>
</evidence>
<dbReference type="InterPro" id="IPR016193">
    <property type="entry name" value="Cytidine_deaminase-like"/>
</dbReference>
<keyword evidence="4" id="KW-0545">Nucleotide biosynthesis</keyword>
<evidence type="ECO:0000256" key="2">
    <source>
        <dbReference type="ARBA" id="ARBA00006576"/>
    </source>
</evidence>
<dbReference type="OrthoDB" id="6710946at2759"/>
<reference evidence="11" key="1">
    <citation type="submission" date="2022-03" db="EMBL/GenBank/DDBJ databases">
        <authorList>
            <person name="Martin C."/>
        </authorList>
    </citation>
    <scope>NUCLEOTIDE SEQUENCE</scope>
</reference>
<evidence type="ECO:0000256" key="8">
    <source>
        <dbReference type="ARBA" id="ARBA00041763"/>
    </source>
</evidence>
<feature type="domain" description="CMP/dCMP-type deaminase" evidence="10">
    <location>
        <begin position="48"/>
        <end position="179"/>
    </location>
</feature>
<dbReference type="GO" id="GO:0008270">
    <property type="term" value="F:zinc ion binding"/>
    <property type="evidence" value="ECO:0007669"/>
    <property type="project" value="InterPro"/>
</dbReference>
<dbReference type="InterPro" id="IPR016192">
    <property type="entry name" value="APOBEC/CMP_deaminase_Zn-bd"/>
</dbReference>
<keyword evidence="5" id="KW-0378">Hydrolase</keyword>
<dbReference type="PROSITE" id="PS00903">
    <property type="entry name" value="CYT_DCMP_DEAMINASES_1"/>
    <property type="match status" value="1"/>
</dbReference>
<evidence type="ECO:0000256" key="6">
    <source>
        <dbReference type="ARBA" id="ARBA00022833"/>
    </source>
</evidence>
<evidence type="ECO:0000313" key="12">
    <source>
        <dbReference type="Proteomes" id="UP000749559"/>
    </source>
</evidence>
<proteinExistence type="inferred from homology"/>
<dbReference type="GO" id="GO:0005737">
    <property type="term" value="C:cytoplasm"/>
    <property type="evidence" value="ECO:0007669"/>
    <property type="project" value="TreeGrafter"/>
</dbReference>
<comment type="cofactor">
    <cofactor evidence="1">
        <name>Zn(2+)</name>
        <dbReference type="ChEBI" id="CHEBI:29105"/>
    </cofactor>
</comment>
<evidence type="ECO:0000259" key="10">
    <source>
        <dbReference type="PROSITE" id="PS51747"/>
    </source>
</evidence>
<evidence type="ECO:0000256" key="9">
    <source>
        <dbReference type="SAM" id="MobiDB-lite"/>
    </source>
</evidence>
<dbReference type="EC" id="3.5.4.12" evidence="7"/>
<dbReference type="InterPro" id="IPR002125">
    <property type="entry name" value="CMP_dCMP_dom"/>
</dbReference>
<keyword evidence="3" id="KW-0479">Metal-binding</keyword>
<organism evidence="11 12">
    <name type="scientific">Owenia fusiformis</name>
    <name type="common">Polychaete worm</name>
    <dbReference type="NCBI Taxonomy" id="6347"/>
    <lineage>
        <taxon>Eukaryota</taxon>
        <taxon>Metazoa</taxon>
        <taxon>Spiralia</taxon>
        <taxon>Lophotrochozoa</taxon>
        <taxon>Annelida</taxon>
        <taxon>Polychaeta</taxon>
        <taxon>Sedentaria</taxon>
        <taxon>Canalipalpata</taxon>
        <taxon>Sabellida</taxon>
        <taxon>Oweniida</taxon>
        <taxon>Oweniidae</taxon>
        <taxon>Owenia</taxon>
    </lineage>
</organism>
<dbReference type="PROSITE" id="PS51747">
    <property type="entry name" value="CYT_DCMP_DEAMINASES_2"/>
    <property type="match status" value="1"/>
</dbReference>
<evidence type="ECO:0000313" key="11">
    <source>
        <dbReference type="EMBL" id="CAH1792458.1"/>
    </source>
</evidence>
<dbReference type="Proteomes" id="UP000749559">
    <property type="component" value="Unassembled WGS sequence"/>
</dbReference>
<dbReference type="Gene3D" id="3.40.140.10">
    <property type="entry name" value="Cytidine Deaminase, domain 2"/>
    <property type="match status" value="1"/>
</dbReference>
<evidence type="ECO:0000256" key="1">
    <source>
        <dbReference type="ARBA" id="ARBA00001947"/>
    </source>
</evidence>
<evidence type="ECO:0000256" key="7">
    <source>
        <dbReference type="ARBA" id="ARBA00038938"/>
    </source>
</evidence>
<dbReference type="InterPro" id="IPR015517">
    <property type="entry name" value="dCMP_deaminase-rel"/>
</dbReference>
<dbReference type="GO" id="GO:0009165">
    <property type="term" value="P:nucleotide biosynthetic process"/>
    <property type="evidence" value="ECO:0007669"/>
    <property type="project" value="UniProtKB-KW"/>
</dbReference>
<dbReference type="InterPro" id="IPR035105">
    <property type="entry name" value="Deoxycytidylate_deaminase_dom"/>
</dbReference>
<keyword evidence="6" id="KW-0862">Zinc</keyword>
<dbReference type="SUPFAM" id="SSF53927">
    <property type="entry name" value="Cytidine deaminase-like"/>
    <property type="match status" value="1"/>
</dbReference>
<name>A0A8S4PH34_OWEFU</name>
<keyword evidence="12" id="KW-1185">Reference proteome</keyword>
<comment type="caution">
    <text evidence="11">The sequence shown here is derived from an EMBL/GenBank/DDBJ whole genome shotgun (WGS) entry which is preliminary data.</text>
</comment>
<dbReference type="EMBL" id="CAIIXF020000008">
    <property type="protein sequence ID" value="CAH1792458.1"/>
    <property type="molecule type" value="Genomic_DNA"/>
</dbReference>
<dbReference type="Pfam" id="PF00383">
    <property type="entry name" value="dCMP_cyt_deam_1"/>
    <property type="match status" value="1"/>
</dbReference>
<comment type="similarity">
    <text evidence="2">Belongs to the cytidine and deoxycytidylate deaminase family.</text>
</comment>
<dbReference type="GO" id="GO:0004132">
    <property type="term" value="F:dCMP deaminase activity"/>
    <property type="evidence" value="ECO:0007669"/>
    <property type="project" value="UniProtKB-EC"/>
</dbReference>
<dbReference type="PANTHER" id="PTHR11086:SF18">
    <property type="entry name" value="DEOXYCYTIDYLATE DEAMINASE"/>
    <property type="match status" value="1"/>
</dbReference>
<gene>
    <name evidence="11" type="ORF">OFUS_LOCUS17419</name>
</gene>
<feature type="region of interest" description="Disordered" evidence="9">
    <location>
        <begin position="1"/>
        <end position="33"/>
    </location>
</feature>